<protein>
    <submittedName>
        <fullName evidence="2">Uncharacterized protein</fullName>
    </submittedName>
</protein>
<evidence type="ECO:0000256" key="1">
    <source>
        <dbReference type="SAM" id="MobiDB-lite"/>
    </source>
</evidence>
<reference evidence="2 3" key="1">
    <citation type="journal article" date="2019" name="Commun. Biol.">
        <title>The bagworm genome reveals a unique fibroin gene that provides high tensile strength.</title>
        <authorList>
            <person name="Kono N."/>
            <person name="Nakamura H."/>
            <person name="Ohtoshi R."/>
            <person name="Tomita M."/>
            <person name="Numata K."/>
            <person name="Arakawa K."/>
        </authorList>
    </citation>
    <scope>NUCLEOTIDE SEQUENCE [LARGE SCALE GENOMIC DNA]</scope>
</reference>
<dbReference type="EMBL" id="BGZK01001471">
    <property type="protein sequence ID" value="GBP80625.1"/>
    <property type="molecule type" value="Genomic_DNA"/>
</dbReference>
<gene>
    <name evidence="2" type="ORF">EVAR_59473_1</name>
</gene>
<proteinExistence type="predicted"/>
<feature type="region of interest" description="Disordered" evidence="1">
    <location>
        <begin position="108"/>
        <end position="135"/>
    </location>
</feature>
<evidence type="ECO:0000313" key="3">
    <source>
        <dbReference type="Proteomes" id="UP000299102"/>
    </source>
</evidence>
<dbReference type="AlphaFoldDB" id="A0A4C1Z208"/>
<evidence type="ECO:0000313" key="2">
    <source>
        <dbReference type="EMBL" id="GBP80625.1"/>
    </source>
</evidence>
<name>A0A4C1Z208_EUMVA</name>
<organism evidence="2 3">
    <name type="scientific">Eumeta variegata</name>
    <name type="common">Bagworm moth</name>
    <name type="synonym">Eumeta japonica</name>
    <dbReference type="NCBI Taxonomy" id="151549"/>
    <lineage>
        <taxon>Eukaryota</taxon>
        <taxon>Metazoa</taxon>
        <taxon>Ecdysozoa</taxon>
        <taxon>Arthropoda</taxon>
        <taxon>Hexapoda</taxon>
        <taxon>Insecta</taxon>
        <taxon>Pterygota</taxon>
        <taxon>Neoptera</taxon>
        <taxon>Endopterygota</taxon>
        <taxon>Lepidoptera</taxon>
        <taxon>Glossata</taxon>
        <taxon>Ditrysia</taxon>
        <taxon>Tineoidea</taxon>
        <taxon>Psychidae</taxon>
        <taxon>Oiketicinae</taxon>
        <taxon>Eumeta</taxon>
    </lineage>
</organism>
<sequence>MKVHPLPVGTVYKQFNEFERGRTNLTSDLRESRPTTATTEDNISAVRLMTASDKRATYQQIRISLGIDITAGATEVFQQRKCFRNFVQSSPNHSCTVKVCRRRVAEAHQLSSGGRGRPVPPRPLFDRPRRTWPPLKSIRKMPSLRKRRLLGRRVCSRAKKRRSECARVFQQTESGCDIENSTTSIDSRLKVDQSAELRLRRRRLDYTFPTSTT</sequence>
<accession>A0A4C1Z208</accession>
<dbReference type="Proteomes" id="UP000299102">
    <property type="component" value="Unassembled WGS sequence"/>
</dbReference>
<keyword evidence="3" id="KW-1185">Reference proteome</keyword>
<comment type="caution">
    <text evidence="2">The sequence shown here is derived from an EMBL/GenBank/DDBJ whole genome shotgun (WGS) entry which is preliminary data.</text>
</comment>
<dbReference type="OrthoDB" id="10017160at2759"/>